<evidence type="ECO:0000313" key="2">
    <source>
        <dbReference type="Proteomes" id="UP000789570"/>
    </source>
</evidence>
<feature type="non-terminal residue" evidence="1">
    <location>
        <position position="55"/>
    </location>
</feature>
<dbReference type="Proteomes" id="UP000789570">
    <property type="component" value="Unassembled WGS sequence"/>
</dbReference>
<organism evidence="1 2">
    <name type="scientific">Funneliformis caledonium</name>
    <dbReference type="NCBI Taxonomy" id="1117310"/>
    <lineage>
        <taxon>Eukaryota</taxon>
        <taxon>Fungi</taxon>
        <taxon>Fungi incertae sedis</taxon>
        <taxon>Mucoromycota</taxon>
        <taxon>Glomeromycotina</taxon>
        <taxon>Glomeromycetes</taxon>
        <taxon>Glomerales</taxon>
        <taxon>Glomeraceae</taxon>
        <taxon>Funneliformis</taxon>
    </lineage>
</organism>
<evidence type="ECO:0000313" key="1">
    <source>
        <dbReference type="EMBL" id="CAG8731694.1"/>
    </source>
</evidence>
<protein>
    <submittedName>
        <fullName evidence="1">15179_t:CDS:1</fullName>
    </submittedName>
</protein>
<dbReference type="OrthoDB" id="10457029at2759"/>
<accession>A0A9N9IEN1</accession>
<dbReference type="EMBL" id="CAJVPQ010012440">
    <property type="protein sequence ID" value="CAG8731694.1"/>
    <property type="molecule type" value="Genomic_DNA"/>
</dbReference>
<dbReference type="AlphaFoldDB" id="A0A9N9IEN1"/>
<name>A0A9N9IEN1_9GLOM</name>
<comment type="caution">
    <text evidence="1">The sequence shown here is derived from an EMBL/GenBank/DDBJ whole genome shotgun (WGS) entry which is preliminary data.</text>
</comment>
<reference evidence="1" key="1">
    <citation type="submission" date="2021-06" db="EMBL/GenBank/DDBJ databases">
        <authorList>
            <person name="Kallberg Y."/>
            <person name="Tangrot J."/>
            <person name="Rosling A."/>
        </authorList>
    </citation>
    <scope>NUCLEOTIDE SEQUENCE</scope>
    <source>
        <strain evidence="1">UK204</strain>
    </source>
</reference>
<sequence length="55" mass="6154">MILEGLEVSVSAVDVSEFVVDQQNNVVTKSTEDKIIDDYLLKQILMSEVLPEITD</sequence>
<proteinExistence type="predicted"/>
<keyword evidence="2" id="KW-1185">Reference proteome</keyword>
<gene>
    <name evidence="1" type="ORF">FCALED_LOCUS15025</name>
</gene>